<keyword evidence="7" id="KW-0249">Electron transport</keyword>
<feature type="domain" description="Cytochrome b561" evidence="12">
    <location>
        <begin position="1"/>
        <end position="161"/>
    </location>
</feature>
<dbReference type="EMBL" id="UZAE01002961">
    <property type="protein sequence ID" value="VDO00183.1"/>
    <property type="molecule type" value="Genomic_DNA"/>
</dbReference>
<evidence type="ECO:0000256" key="6">
    <source>
        <dbReference type="ARBA" id="ARBA00022723"/>
    </source>
</evidence>
<evidence type="ECO:0000256" key="1">
    <source>
        <dbReference type="ARBA" id="ARBA00001970"/>
    </source>
</evidence>
<evidence type="ECO:0000256" key="2">
    <source>
        <dbReference type="ARBA" id="ARBA00004141"/>
    </source>
</evidence>
<evidence type="ECO:0000256" key="10">
    <source>
        <dbReference type="ARBA" id="ARBA00023136"/>
    </source>
</evidence>
<evidence type="ECO:0000256" key="8">
    <source>
        <dbReference type="ARBA" id="ARBA00022989"/>
    </source>
</evidence>
<feature type="transmembrane region" description="Helical" evidence="11">
    <location>
        <begin position="60"/>
        <end position="78"/>
    </location>
</feature>
<keyword evidence="14" id="KW-1185">Reference proteome</keyword>
<feature type="transmembrane region" description="Helical" evidence="11">
    <location>
        <begin position="27"/>
        <end position="48"/>
    </location>
</feature>
<dbReference type="SMART" id="SM00665">
    <property type="entry name" value="B561"/>
    <property type="match status" value="1"/>
</dbReference>
<feature type="transmembrane region" description="Helical" evidence="11">
    <location>
        <begin position="90"/>
        <end position="117"/>
    </location>
</feature>
<keyword evidence="6" id="KW-0479">Metal-binding</keyword>
<evidence type="ECO:0000313" key="15">
    <source>
        <dbReference type="WBParaSite" id="HNAJ_0000432501-mRNA-1"/>
    </source>
</evidence>
<sequence>MCIVWLGYYHGGYDWNNPTLVFNYHPVFLVLGMIFCFGNAMLIYRVFYMCPKLPLKAIHGVLMILSLLFSVVGLKAAFDSHSIRGIPDMYSIHSWVGLVTVILFAIQWVIGLITFLVPSIPMRVRAKVLPLHVYMGLFLFACALVAVVSGVTESNLFSSLP</sequence>
<dbReference type="GO" id="GO:0046872">
    <property type="term" value="F:metal ion binding"/>
    <property type="evidence" value="ECO:0007669"/>
    <property type="project" value="UniProtKB-KW"/>
</dbReference>
<evidence type="ECO:0000259" key="12">
    <source>
        <dbReference type="PROSITE" id="PS50939"/>
    </source>
</evidence>
<dbReference type="GO" id="GO:0016491">
    <property type="term" value="F:oxidoreductase activity"/>
    <property type="evidence" value="ECO:0007669"/>
    <property type="project" value="InterPro"/>
</dbReference>
<evidence type="ECO:0000256" key="11">
    <source>
        <dbReference type="SAM" id="Phobius"/>
    </source>
</evidence>
<dbReference type="PROSITE" id="PS50939">
    <property type="entry name" value="CYTOCHROME_B561"/>
    <property type="match status" value="1"/>
</dbReference>
<keyword evidence="4" id="KW-0349">Heme</keyword>
<evidence type="ECO:0000256" key="7">
    <source>
        <dbReference type="ARBA" id="ARBA00022982"/>
    </source>
</evidence>
<keyword evidence="10 11" id="KW-0472">Membrane</keyword>
<dbReference type="WBParaSite" id="HNAJ_0000432501-mRNA-1">
    <property type="protein sequence ID" value="HNAJ_0000432501-mRNA-1"/>
    <property type="gene ID" value="HNAJ_0000432501"/>
</dbReference>
<dbReference type="AlphaFoldDB" id="A0A0R3TB86"/>
<dbReference type="Gene3D" id="1.20.120.1770">
    <property type="match status" value="1"/>
</dbReference>
<comment type="subcellular location">
    <subcellularLocation>
        <location evidence="2">Membrane</location>
        <topology evidence="2">Multi-pass membrane protein</topology>
    </subcellularLocation>
</comment>
<keyword evidence="5 11" id="KW-0812">Transmembrane</keyword>
<dbReference type="PANTHER" id="PTHR10106:SF0">
    <property type="entry name" value="LD36721P"/>
    <property type="match status" value="1"/>
</dbReference>
<dbReference type="PANTHER" id="PTHR10106">
    <property type="entry name" value="CYTOCHROME B561-RELATED"/>
    <property type="match status" value="1"/>
</dbReference>
<reference evidence="15" key="1">
    <citation type="submission" date="2017-02" db="UniProtKB">
        <authorList>
            <consortium name="WormBaseParasite"/>
        </authorList>
    </citation>
    <scope>IDENTIFICATION</scope>
</reference>
<evidence type="ECO:0000256" key="3">
    <source>
        <dbReference type="ARBA" id="ARBA00022448"/>
    </source>
</evidence>
<dbReference type="InterPro" id="IPR006593">
    <property type="entry name" value="Cyt_b561/ferric_Rdtase_TM"/>
</dbReference>
<accession>A0A0R3TB86</accession>
<dbReference type="STRING" id="102285.A0A0R3TB86"/>
<evidence type="ECO:0000256" key="9">
    <source>
        <dbReference type="ARBA" id="ARBA00023004"/>
    </source>
</evidence>
<name>A0A0R3TB86_RODNA</name>
<evidence type="ECO:0000256" key="5">
    <source>
        <dbReference type="ARBA" id="ARBA00022692"/>
    </source>
</evidence>
<dbReference type="GO" id="GO:0016020">
    <property type="term" value="C:membrane"/>
    <property type="evidence" value="ECO:0007669"/>
    <property type="project" value="UniProtKB-SubCell"/>
</dbReference>
<evidence type="ECO:0000313" key="13">
    <source>
        <dbReference type="EMBL" id="VDO00183.1"/>
    </source>
</evidence>
<comment type="cofactor">
    <cofactor evidence="1">
        <name>heme b</name>
        <dbReference type="ChEBI" id="CHEBI:60344"/>
    </cofactor>
</comment>
<dbReference type="Pfam" id="PF03188">
    <property type="entry name" value="Cytochrom_B561"/>
    <property type="match status" value="1"/>
</dbReference>
<dbReference type="Proteomes" id="UP000278807">
    <property type="component" value="Unassembled WGS sequence"/>
</dbReference>
<dbReference type="FunFam" id="1.20.120.1770:FF:000001">
    <property type="entry name" value="Cytochrome b reductase 1"/>
    <property type="match status" value="1"/>
</dbReference>
<dbReference type="InterPro" id="IPR043205">
    <property type="entry name" value="CYB561/CYBRD1-like"/>
</dbReference>
<keyword evidence="3" id="KW-0813">Transport</keyword>
<feature type="transmembrane region" description="Helical" evidence="11">
    <location>
        <begin position="129"/>
        <end position="151"/>
    </location>
</feature>
<reference evidence="13 14" key="2">
    <citation type="submission" date="2018-11" db="EMBL/GenBank/DDBJ databases">
        <authorList>
            <consortium name="Pathogen Informatics"/>
        </authorList>
    </citation>
    <scope>NUCLEOTIDE SEQUENCE [LARGE SCALE GENOMIC DNA]</scope>
</reference>
<dbReference type="OrthoDB" id="907479at2759"/>
<evidence type="ECO:0000313" key="14">
    <source>
        <dbReference type="Proteomes" id="UP000278807"/>
    </source>
</evidence>
<protein>
    <submittedName>
        <fullName evidence="15">Cytochrome b561 domain-containing protein</fullName>
    </submittedName>
</protein>
<gene>
    <name evidence="13" type="ORF">HNAJ_LOCUS4323</name>
</gene>
<keyword evidence="9" id="KW-0408">Iron</keyword>
<organism evidence="15">
    <name type="scientific">Rodentolepis nana</name>
    <name type="common">Dwarf tapeworm</name>
    <name type="synonym">Hymenolepis nana</name>
    <dbReference type="NCBI Taxonomy" id="102285"/>
    <lineage>
        <taxon>Eukaryota</taxon>
        <taxon>Metazoa</taxon>
        <taxon>Spiralia</taxon>
        <taxon>Lophotrochozoa</taxon>
        <taxon>Platyhelminthes</taxon>
        <taxon>Cestoda</taxon>
        <taxon>Eucestoda</taxon>
        <taxon>Cyclophyllidea</taxon>
        <taxon>Hymenolepididae</taxon>
        <taxon>Rodentolepis</taxon>
    </lineage>
</organism>
<proteinExistence type="predicted"/>
<evidence type="ECO:0000256" key="4">
    <source>
        <dbReference type="ARBA" id="ARBA00022617"/>
    </source>
</evidence>
<keyword evidence="8 11" id="KW-1133">Transmembrane helix</keyword>